<dbReference type="AlphaFoldDB" id="A0A9P4GNF6"/>
<evidence type="ECO:0000313" key="5">
    <source>
        <dbReference type="Proteomes" id="UP000800039"/>
    </source>
</evidence>
<comment type="caution">
    <text evidence="4">The sequence shown here is derived from an EMBL/GenBank/DDBJ whole genome shotgun (WGS) entry which is preliminary data.</text>
</comment>
<evidence type="ECO:0000259" key="3">
    <source>
        <dbReference type="Pfam" id="PF22799"/>
    </source>
</evidence>
<dbReference type="Pfam" id="PF22799">
    <property type="entry name" value="PIR1-like_C"/>
    <property type="match status" value="1"/>
</dbReference>
<dbReference type="Proteomes" id="UP000800039">
    <property type="component" value="Unassembled WGS sequence"/>
</dbReference>
<dbReference type="OrthoDB" id="4657524at2759"/>
<dbReference type="Pfam" id="PF09792">
    <property type="entry name" value="But2"/>
    <property type="match status" value="1"/>
</dbReference>
<accession>A0A9P4GNF6</accession>
<dbReference type="GeneID" id="63855413"/>
<gene>
    <name evidence="4" type="ORF">K460DRAFT_421902</name>
</gene>
<dbReference type="PANTHER" id="PTHR39613">
    <property type="entry name" value="ANCHORED CELL WALL PROTEIN, PUTATIVE (AFU_ORTHOLOGUE AFUA_4G08960)-RELATED"/>
    <property type="match status" value="1"/>
</dbReference>
<evidence type="ECO:0000259" key="2">
    <source>
        <dbReference type="Pfam" id="PF09792"/>
    </source>
</evidence>
<keyword evidence="5" id="KW-1185">Reference proteome</keyword>
<dbReference type="InterPro" id="IPR054508">
    <property type="entry name" value="PIR1-like_C"/>
</dbReference>
<organism evidence="4 5">
    <name type="scientific">Cucurbitaria berberidis CBS 394.84</name>
    <dbReference type="NCBI Taxonomy" id="1168544"/>
    <lineage>
        <taxon>Eukaryota</taxon>
        <taxon>Fungi</taxon>
        <taxon>Dikarya</taxon>
        <taxon>Ascomycota</taxon>
        <taxon>Pezizomycotina</taxon>
        <taxon>Dothideomycetes</taxon>
        <taxon>Pleosporomycetidae</taxon>
        <taxon>Pleosporales</taxon>
        <taxon>Pleosporineae</taxon>
        <taxon>Cucurbitariaceae</taxon>
        <taxon>Cucurbitaria</taxon>
    </lineage>
</organism>
<dbReference type="RefSeq" id="XP_040792251.1">
    <property type="nucleotide sequence ID" value="XM_040938163.1"/>
</dbReference>
<evidence type="ECO:0000256" key="1">
    <source>
        <dbReference type="SAM" id="MobiDB-lite"/>
    </source>
</evidence>
<sequence length="332" mass="34598">MKYAFAQVALGLTANALVAREPPQCVQLRASGGASGVLGQLSDGQNRVGGGHPTGCYCLSNGGFTDTNGRGCILTPPTTQFQCDVGASPTSGFSTSGDKVTYNGNGKFYACAVNDNGEYNVYTKTVSGQDKCVEISLSPAGSCGSGSTPPQPSKPAQPEHQPAPQPSKSAGGCPTDLNGKYEYPHLIVPVDSKQPSKSYGTSYFGTVNSTTCSIFNFDIPASYSGKTCSLVFLFPEQKDLETSSFTVSGSGKVNFTKLTGPATQQTTWANQPGKDSELQSLSVAPGNSYAIASGSCAAGQTVTYELCSQGDFALHYFQDYNPSPLGLYVRSC</sequence>
<evidence type="ECO:0008006" key="6">
    <source>
        <dbReference type="Google" id="ProtNLM"/>
    </source>
</evidence>
<feature type="domain" description="Cell wall mannoprotein PIR1-like C-terminal" evidence="3">
    <location>
        <begin position="62"/>
        <end position="135"/>
    </location>
</feature>
<proteinExistence type="predicted"/>
<evidence type="ECO:0000313" key="4">
    <source>
        <dbReference type="EMBL" id="KAF1849688.1"/>
    </source>
</evidence>
<feature type="region of interest" description="Disordered" evidence="1">
    <location>
        <begin position="143"/>
        <end position="174"/>
    </location>
</feature>
<dbReference type="PANTHER" id="PTHR39613:SF1">
    <property type="entry name" value="ANCHORED CELL WALL PROTEIN, PUTATIVE (AFU_ORTHOLOGUE AFUA_4G08960)-RELATED"/>
    <property type="match status" value="1"/>
</dbReference>
<name>A0A9P4GNF6_9PLEO</name>
<protein>
    <recommendedName>
        <fullName evidence="6">Ubiquitin 3 binding protein But2 C-terminal domain-containing protein</fullName>
    </recommendedName>
</protein>
<dbReference type="EMBL" id="ML976614">
    <property type="protein sequence ID" value="KAF1849688.1"/>
    <property type="molecule type" value="Genomic_DNA"/>
</dbReference>
<dbReference type="InterPro" id="IPR018620">
    <property type="entry name" value="Ubiquitin3-bd_protein_But2_C"/>
</dbReference>
<reference evidence="4" key="1">
    <citation type="submission" date="2020-01" db="EMBL/GenBank/DDBJ databases">
        <authorList>
            <consortium name="DOE Joint Genome Institute"/>
            <person name="Haridas S."/>
            <person name="Albert R."/>
            <person name="Binder M."/>
            <person name="Bloem J."/>
            <person name="Labutti K."/>
            <person name="Salamov A."/>
            <person name="Andreopoulos B."/>
            <person name="Baker S.E."/>
            <person name="Barry K."/>
            <person name="Bills G."/>
            <person name="Bluhm B.H."/>
            <person name="Cannon C."/>
            <person name="Castanera R."/>
            <person name="Culley D.E."/>
            <person name="Daum C."/>
            <person name="Ezra D."/>
            <person name="Gonzalez J.B."/>
            <person name="Henrissat B."/>
            <person name="Kuo A."/>
            <person name="Liang C."/>
            <person name="Lipzen A."/>
            <person name="Lutzoni F."/>
            <person name="Magnuson J."/>
            <person name="Mondo S."/>
            <person name="Nolan M."/>
            <person name="Ohm R."/>
            <person name="Pangilinan J."/>
            <person name="Park H.-J."/>
            <person name="Ramirez L."/>
            <person name="Alfaro M."/>
            <person name="Sun H."/>
            <person name="Tritt A."/>
            <person name="Yoshinaga Y."/>
            <person name="Zwiers L.-H."/>
            <person name="Turgeon B.G."/>
            <person name="Goodwin S.B."/>
            <person name="Spatafora J.W."/>
            <person name="Crous P.W."/>
            <person name="Grigoriev I.V."/>
        </authorList>
    </citation>
    <scope>NUCLEOTIDE SEQUENCE</scope>
    <source>
        <strain evidence="4">CBS 394.84</strain>
    </source>
</reference>
<feature type="domain" description="Ubiquitin 3 binding protein But2 C-terminal" evidence="2">
    <location>
        <begin position="182"/>
        <end position="322"/>
    </location>
</feature>
<feature type="compositionally biased region" description="Pro residues" evidence="1">
    <location>
        <begin position="149"/>
        <end position="165"/>
    </location>
</feature>